<protein>
    <recommendedName>
        <fullName evidence="2">ADP compounds hydrolase NudE</fullName>
    </recommendedName>
</protein>
<reference evidence="1" key="1">
    <citation type="submission" date="2016-10" db="EMBL/GenBank/DDBJ databases">
        <authorList>
            <person name="de Groot N.N."/>
        </authorList>
    </citation>
    <scope>NUCLEOTIDE SEQUENCE</scope>
</reference>
<proteinExistence type="predicted"/>
<evidence type="ECO:0000313" key="1">
    <source>
        <dbReference type="EMBL" id="SFV85631.1"/>
    </source>
</evidence>
<gene>
    <name evidence="1" type="ORF">MNB_SUP05-SYMBIONT-4-802</name>
</gene>
<accession>A0A1W1DV57</accession>
<dbReference type="EMBL" id="FPHY01000039">
    <property type="protein sequence ID" value="SFV85631.1"/>
    <property type="molecule type" value="Genomic_DNA"/>
</dbReference>
<evidence type="ECO:0008006" key="2">
    <source>
        <dbReference type="Google" id="ProtNLM"/>
    </source>
</evidence>
<dbReference type="AlphaFoldDB" id="A0A1W1DV57"/>
<sequence length="52" mass="6150">MIFLNLVLVGLRQGLKNCQVGEKWIFDDYSYLCKGLNLYKILLDNFRKEPLN</sequence>
<organism evidence="1">
    <name type="scientific">hydrothermal vent metagenome</name>
    <dbReference type="NCBI Taxonomy" id="652676"/>
    <lineage>
        <taxon>unclassified sequences</taxon>
        <taxon>metagenomes</taxon>
        <taxon>ecological metagenomes</taxon>
    </lineage>
</organism>
<name>A0A1W1DV57_9ZZZZ</name>